<evidence type="ECO:0000256" key="1">
    <source>
        <dbReference type="ARBA" id="ARBA00004141"/>
    </source>
</evidence>
<dbReference type="RefSeq" id="WP_098039185.1">
    <property type="nucleotide sequence ID" value="NZ_CWGJ01000027.1"/>
</dbReference>
<keyword evidence="5" id="KW-0133">Cell shape</keyword>
<sequence>MNQRTFLLFLIVFVIFLIGLVVIFSTTSAEVLDQDLSISTHHALVKQMIYFAAGCVASGLVFMTGYQGFVRKSPWILGLLVIFLVLVLIPGIGKEVNGAKRWIALMGFQFQPSEFVKIATPAFFIWAAAKRGFADITFKQFLLILSLAMIPIVLIAIEPNNGTAFVVFLSLIVLFFLMRIKAKYWALPLMVIVLAGGAFASQLPYVKGRIRVYMNPEADLLGKGHQPYQAKIATGSGKIIGKGPGKSLQKLSYLPEAQNDYIAAIFGEEFGFVGISVLILLYSTLIYLGFSIAALAADKTGFLLGGVLTFLIGFQAFLNLGVVSGLLPSTGLNLPLFSQGGTSLIANLTEIGLLASISSNFSVKDRV</sequence>
<dbReference type="GO" id="GO:0051301">
    <property type="term" value="P:cell division"/>
    <property type="evidence" value="ECO:0007669"/>
    <property type="project" value="UniProtKB-KW"/>
</dbReference>
<name>A0A0H5E7L3_9BACT</name>
<evidence type="ECO:0000256" key="7">
    <source>
        <dbReference type="ARBA" id="ARBA00022989"/>
    </source>
</evidence>
<dbReference type="GO" id="GO:0008955">
    <property type="term" value="F:peptidoglycan glycosyltransferase activity"/>
    <property type="evidence" value="ECO:0007669"/>
    <property type="project" value="UniProtKB-EC"/>
</dbReference>
<dbReference type="GO" id="GO:0005886">
    <property type="term" value="C:plasma membrane"/>
    <property type="evidence" value="ECO:0007669"/>
    <property type="project" value="TreeGrafter"/>
</dbReference>
<evidence type="ECO:0000256" key="14">
    <source>
        <dbReference type="ARBA" id="ARBA00044770"/>
    </source>
</evidence>
<comment type="subcellular location">
    <subcellularLocation>
        <location evidence="1">Membrane</location>
        <topology evidence="1">Multi-pass membrane protein</topology>
    </subcellularLocation>
</comment>
<keyword evidence="4 16" id="KW-0812">Transmembrane</keyword>
<proteinExistence type="inferred from homology"/>
<dbReference type="PANTHER" id="PTHR30474:SF2">
    <property type="entry name" value="PEPTIDOGLYCAN GLYCOSYLTRANSFERASE FTSW-RELATED"/>
    <property type="match status" value="1"/>
</dbReference>
<feature type="transmembrane region" description="Helical" evidence="16">
    <location>
        <begin position="302"/>
        <end position="324"/>
    </location>
</feature>
<dbReference type="Pfam" id="PF01098">
    <property type="entry name" value="FTSW_RODA_SPOVE"/>
    <property type="match status" value="1"/>
</dbReference>
<feature type="transmembrane region" description="Helical" evidence="16">
    <location>
        <begin position="140"/>
        <end position="157"/>
    </location>
</feature>
<evidence type="ECO:0000256" key="2">
    <source>
        <dbReference type="ARBA" id="ARBA00022676"/>
    </source>
</evidence>
<comment type="catalytic activity">
    <reaction evidence="15">
        <text>[GlcNAc-(1-&gt;4)-Mur2Ac(oyl-L-Ala-gamma-D-Glu-L-Lys-D-Ala-D-Ala)](n)-di-trans,octa-cis-undecaprenyl diphosphate + beta-D-GlcNAc-(1-&gt;4)-Mur2Ac(oyl-L-Ala-gamma-D-Glu-L-Lys-D-Ala-D-Ala)-di-trans,octa-cis-undecaprenyl diphosphate = [GlcNAc-(1-&gt;4)-Mur2Ac(oyl-L-Ala-gamma-D-Glu-L-Lys-D-Ala-D-Ala)](n+1)-di-trans,octa-cis-undecaprenyl diphosphate + di-trans,octa-cis-undecaprenyl diphosphate + H(+)</text>
        <dbReference type="Rhea" id="RHEA:23708"/>
        <dbReference type="Rhea" id="RHEA-COMP:9602"/>
        <dbReference type="Rhea" id="RHEA-COMP:9603"/>
        <dbReference type="ChEBI" id="CHEBI:15378"/>
        <dbReference type="ChEBI" id="CHEBI:58405"/>
        <dbReference type="ChEBI" id="CHEBI:60033"/>
        <dbReference type="ChEBI" id="CHEBI:78435"/>
        <dbReference type="EC" id="2.4.99.28"/>
    </reaction>
</comment>
<keyword evidence="6" id="KW-0573">Peptidoglycan synthesis</keyword>
<evidence type="ECO:0000256" key="11">
    <source>
        <dbReference type="ARBA" id="ARBA00038053"/>
    </source>
</evidence>
<keyword evidence="2" id="KW-0328">Glycosyltransferase</keyword>
<evidence type="ECO:0000256" key="9">
    <source>
        <dbReference type="ARBA" id="ARBA00032370"/>
    </source>
</evidence>
<evidence type="ECO:0000256" key="3">
    <source>
        <dbReference type="ARBA" id="ARBA00022679"/>
    </source>
</evidence>
<dbReference type="AlphaFoldDB" id="A0A0H5E7L3"/>
<feature type="transmembrane region" description="Helical" evidence="16">
    <location>
        <begin position="75"/>
        <end position="93"/>
    </location>
</feature>
<feature type="transmembrane region" description="Helical" evidence="16">
    <location>
        <begin position="270"/>
        <end position="290"/>
    </location>
</feature>
<organism evidence="17 18">
    <name type="scientific">Estrella lausannensis</name>
    <dbReference type="NCBI Taxonomy" id="483423"/>
    <lineage>
        <taxon>Bacteria</taxon>
        <taxon>Pseudomonadati</taxon>
        <taxon>Chlamydiota</taxon>
        <taxon>Chlamydiia</taxon>
        <taxon>Parachlamydiales</taxon>
        <taxon>Candidatus Criblamydiaceae</taxon>
        <taxon>Estrella</taxon>
    </lineage>
</organism>
<feature type="transmembrane region" description="Helical" evidence="16">
    <location>
        <begin position="344"/>
        <end position="363"/>
    </location>
</feature>
<dbReference type="Proteomes" id="UP000220251">
    <property type="component" value="Unassembled WGS sequence"/>
</dbReference>
<feature type="transmembrane region" description="Helical" evidence="16">
    <location>
        <begin position="187"/>
        <end position="206"/>
    </location>
</feature>
<evidence type="ECO:0000256" key="6">
    <source>
        <dbReference type="ARBA" id="ARBA00022984"/>
    </source>
</evidence>
<comment type="similarity">
    <text evidence="11">Belongs to the SEDS family. FtsW subfamily.</text>
</comment>
<keyword evidence="3" id="KW-0808">Transferase</keyword>
<dbReference type="GO" id="GO:0032153">
    <property type="term" value="C:cell division site"/>
    <property type="evidence" value="ECO:0007669"/>
    <property type="project" value="TreeGrafter"/>
</dbReference>
<gene>
    <name evidence="17" type="primary">ftsW</name>
    <name evidence="17" type="ORF">ELAC_1993</name>
</gene>
<dbReference type="EMBL" id="CWGJ01000027">
    <property type="protein sequence ID" value="CRX39315.1"/>
    <property type="molecule type" value="Genomic_DNA"/>
</dbReference>
<keyword evidence="7 16" id="KW-1133">Transmembrane helix</keyword>
<dbReference type="EC" id="2.4.99.28" evidence="14"/>
<keyword evidence="17" id="KW-0132">Cell division</keyword>
<keyword evidence="18" id="KW-1185">Reference proteome</keyword>
<evidence type="ECO:0000256" key="13">
    <source>
        <dbReference type="ARBA" id="ARBA00041418"/>
    </source>
</evidence>
<evidence type="ECO:0000256" key="10">
    <source>
        <dbReference type="ARBA" id="ARBA00033270"/>
    </source>
</evidence>
<dbReference type="GO" id="GO:0009252">
    <property type="term" value="P:peptidoglycan biosynthetic process"/>
    <property type="evidence" value="ECO:0007669"/>
    <property type="project" value="UniProtKB-KW"/>
</dbReference>
<evidence type="ECO:0000256" key="15">
    <source>
        <dbReference type="ARBA" id="ARBA00049902"/>
    </source>
</evidence>
<feature type="transmembrane region" description="Helical" evidence="16">
    <location>
        <begin position="6"/>
        <end position="27"/>
    </location>
</feature>
<evidence type="ECO:0000256" key="5">
    <source>
        <dbReference type="ARBA" id="ARBA00022960"/>
    </source>
</evidence>
<dbReference type="InterPro" id="IPR001182">
    <property type="entry name" value="FtsW/RodA"/>
</dbReference>
<dbReference type="GO" id="GO:0015648">
    <property type="term" value="F:lipid-linked peptidoglycan transporter activity"/>
    <property type="evidence" value="ECO:0007669"/>
    <property type="project" value="TreeGrafter"/>
</dbReference>
<evidence type="ECO:0000256" key="12">
    <source>
        <dbReference type="ARBA" id="ARBA00041185"/>
    </source>
</evidence>
<feature type="transmembrane region" description="Helical" evidence="16">
    <location>
        <begin position="163"/>
        <end position="180"/>
    </location>
</feature>
<dbReference type="OrthoDB" id="9768187at2"/>
<evidence type="ECO:0000313" key="18">
    <source>
        <dbReference type="Proteomes" id="UP000220251"/>
    </source>
</evidence>
<evidence type="ECO:0000256" key="16">
    <source>
        <dbReference type="SAM" id="Phobius"/>
    </source>
</evidence>
<keyword evidence="8 16" id="KW-0472">Membrane</keyword>
<protein>
    <recommendedName>
        <fullName evidence="12">Probable peptidoglycan glycosyltransferase FtsW</fullName>
        <ecNumber evidence="14">2.4.99.28</ecNumber>
    </recommendedName>
    <alternativeName>
        <fullName evidence="13">Cell division protein FtsW</fullName>
    </alternativeName>
    <alternativeName>
        <fullName evidence="10">Cell wall polymerase</fullName>
    </alternativeName>
    <alternativeName>
        <fullName evidence="9">Peptidoglycan polymerase</fullName>
    </alternativeName>
</protein>
<evidence type="ECO:0000313" key="17">
    <source>
        <dbReference type="EMBL" id="CRX39315.1"/>
    </source>
</evidence>
<evidence type="ECO:0000256" key="4">
    <source>
        <dbReference type="ARBA" id="ARBA00022692"/>
    </source>
</evidence>
<dbReference type="PANTHER" id="PTHR30474">
    <property type="entry name" value="CELL CYCLE PROTEIN"/>
    <property type="match status" value="1"/>
</dbReference>
<reference evidence="18" key="1">
    <citation type="submission" date="2015-06" db="EMBL/GenBank/DDBJ databases">
        <authorList>
            <person name="Bertelli C."/>
        </authorList>
    </citation>
    <scope>NUCLEOTIDE SEQUENCE [LARGE SCALE GENOMIC DNA]</scope>
    <source>
        <strain evidence="18">CRIB-30</strain>
    </source>
</reference>
<keyword evidence="17" id="KW-0131">Cell cycle</keyword>
<dbReference type="GO" id="GO:0008360">
    <property type="term" value="P:regulation of cell shape"/>
    <property type="evidence" value="ECO:0007669"/>
    <property type="project" value="UniProtKB-KW"/>
</dbReference>
<evidence type="ECO:0000256" key="8">
    <source>
        <dbReference type="ARBA" id="ARBA00023136"/>
    </source>
</evidence>
<accession>A0A0H5E7L3</accession>
<feature type="transmembrane region" description="Helical" evidence="16">
    <location>
        <begin position="48"/>
        <end position="69"/>
    </location>
</feature>